<dbReference type="EC" id="5.6.2.3" evidence="1"/>
<feature type="transmembrane region" description="Helical" evidence="2">
    <location>
        <begin position="12"/>
        <end position="29"/>
    </location>
</feature>
<proteinExistence type="inferred from homology"/>
<evidence type="ECO:0000256" key="2">
    <source>
        <dbReference type="SAM" id="Phobius"/>
    </source>
</evidence>
<comment type="catalytic activity">
    <reaction evidence="1">
        <text>ATP + H2O = ADP + phosphate + H(+)</text>
        <dbReference type="Rhea" id="RHEA:13065"/>
        <dbReference type="ChEBI" id="CHEBI:15377"/>
        <dbReference type="ChEBI" id="CHEBI:15378"/>
        <dbReference type="ChEBI" id="CHEBI:30616"/>
        <dbReference type="ChEBI" id="CHEBI:43474"/>
        <dbReference type="ChEBI" id="CHEBI:456216"/>
        <dbReference type="EC" id="5.6.2.3"/>
    </reaction>
</comment>
<feature type="domain" description="DNA helicase Pif1-like DEAD-box helicase" evidence="3">
    <location>
        <begin position="51"/>
        <end position="162"/>
    </location>
</feature>
<dbReference type="GO" id="GO:0006281">
    <property type="term" value="P:DNA repair"/>
    <property type="evidence" value="ECO:0007669"/>
    <property type="project" value="UniProtKB-KW"/>
</dbReference>
<evidence type="ECO:0000256" key="1">
    <source>
        <dbReference type="RuleBase" id="RU363044"/>
    </source>
</evidence>
<dbReference type="PANTHER" id="PTHR10492:SF102">
    <property type="entry name" value="ATP-DEPENDENT DNA HELICASE"/>
    <property type="match status" value="1"/>
</dbReference>
<organism evidence="4 5">
    <name type="scientific">Aromia moschata</name>
    <dbReference type="NCBI Taxonomy" id="1265417"/>
    <lineage>
        <taxon>Eukaryota</taxon>
        <taxon>Metazoa</taxon>
        <taxon>Ecdysozoa</taxon>
        <taxon>Arthropoda</taxon>
        <taxon>Hexapoda</taxon>
        <taxon>Insecta</taxon>
        <taxon>Pterygota</taxon>
        <taxon>Neoptera</taxon>
        <taxon>Endopterygota</taxon>
        <taxon>Coleoptera</taxon>
        <taxon>Polyphaga</taxon>
        <taxon>Cucujiformia</taxon>
        <taxon>Chrysomeloidea</taxon>
        <taxon>Cerambycidae</taxon>
        <taxon>Cerambycinae</taxon>
        <taxon>Callichromatini</taxon>
        <taxon>Aromia</taxon>
    </lineage>
</organism>
<comment type="cofactor">
    <cofactor evidence="1">
        <name>Mg(2+)</name>
        <dbReference type="ChEBI" id="CHEBI:18420"/>
    </cofactor>
</comment>
<keyword evidence="2" id="KW-0472">Membrane</keyword>
<dbReference type="Proteomes" id="UP001162162">
    <property type="component" value="Unassembled WGS sequence"/>
</dbReference>
<keyword evidence="2" id="KW-1133">Transmembrane helix</keyword>
<dbReference type="PANTHER" id="PTHR10492">
    <property type="match status" value="1"/>
</dbReference>
<dbReference type="Pfam" id="PF05970">
    <property type="entry name" value="PIF1"/>
    <property type="match status" value="1"/>
</dbReference>
<dbReference type="GO" id="GO:0043139">
    <property type="term" value="F:5'-3' DNA helicase activity"/>
    <property type="evidence" value="ECO:0007669"/>
    <property type="project" value="UniProtKB-EC"/>
</dbReference>
<dbReference type="EMBL" id="JAPWTK010000056">
    <property type="protein sequence ID" value="KAJ8953503.1"/>
    <property type="molecule type" value="Genomic_DNA"/>
</dbReference>
<evidence type="ECO:0000313" key="4">
    <source>
        <dbReference type="EMBL" id="KAJ8953503.1"/>
    </source>
</evidence>
<dbReference type="SUPFAM" id="SSF52540">
    <property type="entry name" value="P-loop containing nucleoside triphosphate hydrolases"/>
    <property type="match status" value="1"/>
</dbReference>
<dbReference type="InterPro" id="IPR027417">
    <property type="entry name" value="P-loop_NTPase"/>
</dbReference>
<keyword evidence="1" id="KW-0067">ATP-binding</keyword>
<keyword evidence="2" id="KW-0812">Transmembrane</keyword>
<keyword evidence="1" id="KW-0347">Helicase</keyword>
<dbReference type="GO" id="GO:0000723">
    <property type="term" value="P:telomere maintenance"/>
    <property type="evidence" value="ECO:0007669"/>
    <property type="project" value="InterPro"/>
</dbReference>
<evidence type="ECO:0000313" key="5">
    <source>
        <dbReference type="Proteomes" id="UP001162162"/>
    </source>
</evidence>
<dbReference type="GO" id="GO:0016787">
    <property type="term" value="F:hydrolase activity"/>
    <property type="evidence" value="ECO:0007669"/>
    <property type="project" value="UniProtKB-KW"/>
</dbReference>
<dbReference type="InterPro" id="IPR010285">
    <property type="entry name" value="DNA_helicase_pif1-like_DEAD"/>
</dbReference>
<keyword evidence="1" id="KW-0233">DNA recombination</keyword>
<accession>A0AAV8YQ77</accession>
<keyword evidence="1" id="KW-0547">Nucleotide-binding</keyword>
<name>A0AAV8YQ77_9CUCU</name>
<protein>
    <recommendedName>
        <fullName evidence="1">ATP-dependent DNA helicase</fullName>
        <ecNumber evidence="1">5.6.2.3</ecNumber>
    </recommendedName>
</protein>
<keyword evidence="1" id="KW-0378">Hydrolase</keyword>
<comment type="similarity">
    <text evidence="1">Belongs to the helicase family.</text>
</comment>
<keyword evidence="1" id="KW-0234">DNA repair</keyword>
<sequence>MNGEEPSEKEMPVQLISMFAYMLIFCDITDRLALWTEFRPHFIDDFTRRGLDEHDAAVFEAIMRVVHDENEPNRFIFLNAAAGAGTSFIFQTLITVLRGENVVTLALAPTGIAASLLKDGRTLHSRFKLPIEINETSTTGITPRSSDGRLIRSVKLIVIDEV</sequence>
<comment type="caution">
    <text evidence="4">The sequence shown here is derived from an EMBL/GenBank/DDBJ whole genome shotgun (WGS) entry which is preliminary data.</text>
</comment>
<gene>
    <name evidence="4" type="ORF">NQ318_023626</name>
</gene>
<reference evidence="4" key="1">
    <citation type="journal article" date="2023" name="Insect Mol. Biol.">
        <title>Genome sequencing provides insights into the evolution of gene families encoding plant cell wall-degrading enzymes in longhorned beetles.</title>
        <authorList>
            <person name="Shin N.R."/>
            <person name="Okamura Y."/>
            <person name="Kirsch R."/>
            <person name="Pauchet Y."/>
        </authorList>
    </citation>
    <scope>NUCLEOTIDE SEQUENCE</scope>
    <source>
        <strain evidence="4">AMC_N1</strain>
    </source>
</reference>
<keyword evidence="1" id="KW-0227">DNA damage</keyword>
<dbReference type="Gene3D" id="3.40.50.300">
    <property type="entry name" value="P-loop containing nucleotide triphosphate hydrolases"/>
    <property type="match status" value="1"/>
</dbReference>
<dbReference type="GO" id="GO:0006310">
    <property type="term" value="P:DNA recombination"/>
    <property type="evidence" value="ECO:0007669"/>
    <property type="project" value="UniProtKB-KW"/>
</dbReference>
<dbReference type="AlphaFoldDB" id="A0AAV8YQ77"/>
<evidence type="ECO:0000259" key="3">
    <source>
        <dbReference type="Pfam" id="PF05970"/>
    </source>
</evidence>
<keyword evidence="5" id="KW-1185">Reference proteome</keyword>
<dbReference type="GO" id="GO:0005524">
    <property type="term" value="F:ATP binding"/>
    <property type="evidence" value="ECO:0007669"/>
    <property type="project" value="UniProtKB-KW"/>
</dbReference>